<reference evidence="1" key="2">
    <citation type="journal article" date="2015" name="Data Brief">
        <title>Shoot transcriptome of the giant reed, Arundo donax.</title>
        <authorList>
            <person name="Barrero R.A."/>
            <person name="Guerrero F.D."/>
            <person name="Moolhuijzen P."/>
            <person name="Goolsby J.A."/>
            <person name="Tidwell J."/>
            <person name="Bellgard S.E."/>
            <person name="Bellgard M.I."/>
        </authorList>
    </citation>
    <scope>NUCLEOTIDE SEQUENCE</scope>
    <source>
        <tissue evidence="1">Shoot tissue taken approximately 20 cm above the soil surface</tissue>
    </source>
</reference>
<accession>A0A0A9C9N9</accession>
<name>A0A0A9C9N9_ARUDO</name>
<sequence>MSYVQAIWRTATNYVQEGLPVDVSCKRAKQSGCKKVDIDWSLVATIPLNKRTTIRSLAKELHVKKSTLHKLFKEGMLRRHSNTLKPYLKD</sequence>
<protein>
    <submittedName>
        <fullName evidence="1">Uncharacterized protein</fullName>
    </submittedName>
</protein>
<evidence type="ECO:0000313" key="1">
    <source>
        <dbReference type="EMBL" id="JAD71153.1"/>
    </source>
</evidence>
<organism evidence="1">
    <name type="scientific">Arundo donax</name>
    <name type="common">Giant reed</name>
    <name type="synonym">Donax arundinaceus</name>
    <dbReference type="NCBI Taxonomy" id="35708"/>
    <lineage>
        <taxon>Eukaryota</taxon>
        <taxon>Viridiplantae</taxon>
        <taxon>Streptophyta</taxon>
        <taxon>Embryophyta</taxon>
        <taxon>Tracheophyta</taxon>
        <taxon>Spermatophyta</taxon>
        <taxon>Magnoliopsida</taxon>
        <taxon>Liliopsida</taxon>
        <taxon>Poales</taxon>
        <taxon>Poaceae</taxon>
        <taxon>PACMAD clade</taxon>
        <taxon>Arundinoideae</taxon>
        <taxon>Arundineae</taxon>
        <taxon>Arundo</taxon>
    </lineage>
</organism>
<dbReference type="PANTHER" id="PTHR33889:SF1">
    <property type="entry name" value="OS03G0834800 PROTEIN"/>
    <property type="match status" value="1"/>
</dbReference>
<dbReference type="EMBL" id="GBRH01226742">
    <property type="protein sequence ID" value="JAD71153.1"/>
    <property type="molecule type" value="Transcribed_RNA"/>
</dbReference>
<dbReference type="PANTHER" id="PTHR33889">
    <property type="entry name" value="OS04G0681850 PROTEIN"/>
    <property type="match status" value="1"/>
</dbReference>
<dbReference type="AlphaFoldDB" id="A0A0A9C9N9"/>
<reference evidence="1" key="1">
    <citation type="submission" date="2014-09" db="EMBL/GenBank/DDBJ databases">
        <authorList>
            <person name="Magalhaes I.L.F."/>
            <person name="Oliveira U."/>
            <person name="Santos F.R."/>
            <person name="Vidigal T.H.D.A."/>
            <person name="Brescovit A.D."/>
            <person name="Santos A.J."/>
        </authorList>
    </citation>
    <scope>NUCLEOTIDE SEQUENCE</scope>
    <source>
        <tissue evidence="1">Shoot tissue taken approximately 20 cm above the soil surface</tissue>
    </source>
</reference>
<proteinExistence type="predicted"/>